<dbReference type="SUPFAM" id="SSF49464">
    <property type="entry name" value="Carboxypeptidase regulatory domain-like"/>
    <property type="match status" value="1"/>
</dbReference>
<feature type="signal peptide" evidence="1">
    <location>
        <begin position="1"/>
        <end position="43"/>
    </location>
</feature>
<comment type="caution">
    <text evidence="2">The sequence shown here is derived from an EMBL/GenBank/DDBJ whole genome shotgun (WGS) entry which is preliminary data.</text>
</comment>
<gene>
    <name evidence="2" type="ORF">GO988_04355</name>
</gene>
<dbReference type="Proteomes" id="UP000441336">
    <property type="component" value="Unassembled WGS sequence"/>
</dbReference>
<dbReference type="RefSeq" id="WP_157562279.1">
    <property type="nucleotide sequence ID" value="NZ_WQKZ01000001.1"/>
</dbReference>
<organism evidence="2 3">
    <name type="scientific">Hymenobacter ginkgonis</name>
    <dbReference type="NCBI Taxonomy" id="2682976"/>
    <lineage>
        <taxon>Bacteria</taxon>
        <taxon>Pseudomonadati</taxon>
        <taxon>Bacteroidota</taxon>
        <taxon>Cytophagia</taxon>
        <taxon>Cytophagales</taxon>
        <taxon>Hymenobacteraceae</taxon>
        <taxon>Hymenobacter</taxon>
    </lineage>
</organism>
<evidence type="ECO:0000313" key="2">
    <source>
        <dbReference type="EMBL" id="MVN75551.1"/>
    </source>
</evidence>
<keyword evidence="1" id="KW-0732">Signal</keyword>
<sequence length="201" mass="20562">MNPLSTSRMPAALAVASYSTSSQRVLLAAWLLLAAGLASSSHAAAPVASTGTGLTTAAIPARKISLKQTGKPKASKVPPRVAPAPAKKVVAPPAATPLVRAQAATQPVALAPPATRTQAGRVLDEAGQPLVGATIMLQGSTKGTSTDANGSYSLEVPSGENTFIFGYGGYEDEVVKCHDGQPLTVTLLPTPGKDKMRKKRR</sequence>
<dbReference type="Pfam" id="PF13715">
    <property type="entry name" value="CarbopepD_reg_2"/>
    <property type="match status" value="1"/>
</dbReference>
<dbReference type="InterPro" id="IPR008969">
    <property type="entry name" value="CarboxyPept-like_regulatory"/>
</dbReference>
<protein>
    <recommendedName>
        <fullName evidence="4">Carboxypeptidase-like regulatory domain-containing protein</fullName>
    </recommendedName>
</protein>
<feature type="chain" id="PRO_5029696896" description="Carboxypeptidase-like regulatory domain-containing protein" evidence="1">
    <location>
        <begin position="44"/>
        <end position="201"/>
    </location>
</feature>
<name>A0A7K1TBJ3_9BACT</name>
<dbReference type="Gene3D" id="2.60.40.1120">
    <property type="entry name" value="Carboxypeptidase-like, regulatory domain"/>
    <property type="match status" value="1"/>
</dbReference>
<keyword evidence="3" id="KW-1185">Reference proteome</keyword>
<evidence type="ECO:0000256" key="1">
    <source>
        <dbReference type="SAM" id="SignalP"/>
    </source>
</evidence>
<dbReference type="AlphaFoldDB" id="A0A7K1TBJ3"/>
<dbReference type="EMBL" id="WQKZ01000001">
    <property type="protein sequence ID" value="MVN75551.1"/>
    <property type="molecule type" value="Genomic_DNA"/>
</dbReference>
<accession>A0A7K1TBJ3</accession>
<reference evidence="2 3" key="1">
    <citation type="submission" date="2019-12" db="EMBL/GenBank/DDBJ databases">
        <title>Hymenobacter sp. HMF4947 Genome sequencing and assembly.</title>
        <authorList>
            <person name="Kang H."/>
            <person name="Cha I."/>
            <person name="Kim H."/>
            <person name="Joh K."/>
        </authorList>
    </citation>
    <scope>NUCLEOTIDE SEQUENCE [LARGE SCALE GENOMIC DNA]</scope>
    <source>
        <strain evidence="2 3">HMF4947</strain>
    </source>
</reference>
<evidence type="ECO:0000313" key="3">
    <source>
        <dbReference type="Proteomes" id="UP000441336"/>
    </source>
</evidence>
<evidence type="ECO:0008006" key="4">
    <source>
        <dbReference type="Google" id="ProtNLM"/>
    </source>
</evidence>
<proteinExistence type="predicted"/>